<feature type="domain" description="Aminoglycoside phosphotransferase" evidence="1">
    <location>
        <begin position="107"/>
        <end position="290"/>
    </location>
</feature>
<dbReference type="InterPro" id="IPR011009">
    <property type="entry name" value="Kinase-like_dom_sf"/>
</dbReference>
<proteinExistence type="predicted"/>
<sequence length="382" mass="43258">MTDANTATLLVWNANGTEMREEFRLPTFPNILDDFDNLPSDLKETVAKLEELSGSQITTLQKIAHNHYIVYDACTADDRHFIIRILNVDTNTELDFSKDKFRRGCDVMNWISSSSKIPIPRIYFYTAEYRTAEQLAPYMITSKCNGKLLANTFGVLPFEAKVANIRSYASIAIELWRINAPSGIGSVSSLDSVSNIPVIGPSILPSELEPPTVNKLNSSNIGYSEQDLDEARRTLKRLEGLVSQHIAYYDAALLRNVPTHEDMYPQNVLVNDRGLITGIIDWEYHMVKPAVLAAAYPYWIRYDGLRNPQSMNRDSLPSAFRFSSPGDATELRKVYEEIVIELDPEYHLALKGGEFCRIAREWLFPGLNDLGCRHLKAWLDSL</sequence>
<organism evidence="2 3">
    <name type="scientific">Gymnopilus junonius</name>
    <name type="common">Spectacular rustgill mushroom</name>
    <name type="synonym">Gymnopilus spectabilis subsp. junonius</name>
    <dbReference type="NCBI Taxonomy" id="109634"/>
    <lineage>
        <taxon>Eukaryota</taxon>
        <taxon>Fungi</taxon>
        <taxon>Dikarya</taxon>
        <taxon>Basidiomycota</taxon>
        <taxon>Agaricomycotina</taxon>
        <taxon>Agaricomycetes</taxon>
        <taxon>Agaricomycetidae</taxon>
        <taxon>Agaricales</taxon>
        <taxon>Agaricineae</taxon>
        <taxon>Hymenogastraceae</taxon>
        <taxon>Gymnopilus</taxon>
    </lineage>
</organism>
<evidence type="ECO:0000313" key="2">
    <source>
        <dbReference type="EMBL" id="KAF8884275.1"/>
    </source>
</evidence>
<evidence type="ECO:0000313" key="3">
    <source>
        <dbReference type="Proteomes" id="UP000724874"/>
    </source>
</evidence>
<name>A0A9P5TIC5_GYMJU</name>
<reference evidence="2" key="1">
    <citation type="submission" date="2020-11" db="EMBL/GenBank/DDBJ databases">
        <authorList>
            <consortium name="DOE Joint Genome Institute"/>
            <person name="Ahrendt S."/>
            <person name="Riley R."/>
            <person name="Andreopoulos W."/>
            <person name="LaButti K."/>
            <person name="Pangilinan J."/>
            <person name="Ruiz-duenas F.J."/>
            <person name="Barrasa J.M."/>
            <person name="Sanchez-Garcia M."/>
            <person name="Camarero S."/>
            <person name="Miyauchi S."/>
            <person name="Serrano A."/>
            <person name="Linde D."/>
            <person name="Babiker R."/>
            <person name="Drula E."/>
            <person name="Ayuso-Fernandez I."/>
            <person name="Pacheco R."/>
            <person name="Padilla G."/>
            <person name="Ferreira P."/>
            <person name="Barriuso J."/>
            <person name="Kellner H."/>
            <person name="Castanera R."/>
            <person name="Alfaro M."/>
            <person name="Ramirez L."/>
            <person name="Pisabarro A.G."/>
            <person name="Kuo A."/>
            <person name="Tritt A."/>
            <person name="Lipzen A."/>
            <person name="He G."/>
            <person name="Yan M."/>
            <person name="Ng V."/>
            <person name="Cullen D."/>
            <person name="Martin F."/>
            <person name="Rosso M.-N."/>
            <person name="Henrissat B."/>
            <person name="Hibbett D."/>
            <person name="Martinez A.T."/>
            <person name="Grigoriev I.V."/>
        </authorList>
    </citation>
    <scope>NUCLEOTIDE SEQUENCE</scope>
    <source>
        <strain evidence="2">AH 44721</strain>
    </source>
</reference>
<gene>
    <name evidence="2" type="ORF">CPB84DRAFT_1827482</name>
</gene>
<keyword evidence="3" id="KW-1185">Reference proteome</keyword>
<dbReference type="AlphaFoldDB" id="A0A9P5TIC5"/>
<protein>
    <recommendedName>
        <fullName evidence="1">Aminoglycoside phosphotransferase domain-containing protein</fullName>
    </recommendedName>
</protein>
<dbReference type="InterPro" id="IPR002575">
    <property type="entry name" value="Aminoglycoside_PTrfase"/>
</dbReference>
<dbReference type="InterPro" id="IPR051678">
    <property type="entry name" value="AGP_Transferase"/>
</dbReference>
<dbReference type="PANTHER" id="PTHR21310:SF15">
    <property type="entry name" value="AMINOGLYCOSIDE PHOSPHOTRANSFERASE DOMAIN-CONTAINING PROTEIN"/>
    <property type="match status" value="1"/>
</dbReference>
<dbReference type="OrthoDB" id="10003767at2759"/>
<comment type="caution">
    <text evidence="2">The sequence shown here is derived from an EMBL/GenBank/DDBJ whole genome shotgun (WGS) entry which is preliminary data.</text>
</comment>
<evidence type="ECO:0000259" key="1">
    <source>
        <dbReference type="Pfam" id="PF01636"/>
    </source>
</evidence>
<dbReference type="Gene3D" id="3.90.1200.10">
    <property type="match status" value="1"/>
</dbReference>
<dbReference type="Proteomes" id="UP000724874">
    <property type="component" value="Unassembled WGS sequence"/>
</dbReference>
<dbReference type="PANTHER" id="PTHR21310">
    <property type="entry name" value="AMINOGLYCOSIDE PHOSPHOTRANSFERASE-RELATED-RELATED"/>
    <property type="match status" value="1"/>
</dbReference>
<accession>A0A9P5TIC5</accession>
<dbReference type="Pfam" id="PF01636">
    <property type="entry name" value="APH"/>
    <property type="match status" value="1"/>
</dbReference>
<dbReference type="EMBL" id="JADNYJ010000109">
    <property type="protein sequence ID" value="KAF8884275.1"/>
    <property type="molecule type" value="Genomic_DNA"/>
</dbReference>
<dbReference type="SUPFAM" id="SSF56112">
    <property type="entry name" value="Protein kinase-like (PK-like)"/>
    <property type="match status" value="1"/>
</dbReference>